<keyword evidence="9" id="KW-1185">Reference proteome</keyword>
<protein>
    <recommendedName>
        <fullName evidence="10">YicC family protein</fullName>
    </recommendedName>
</protein>
<feature type="domain" description="Endoribonuclease YicC-like C-terminal" evidence="7">
    <location>
        <begin position="187"/>
        <end position="300"/>
    </location>
</feature>
<reference evidence="9" key="1">
    <citation type="journal article" date="2019" name="Int. J. Syst. Evol. Microbiol.">
        <title>The Global Catalogue of Microorganisms (GCM) 10K type strain sequencing project: providing services to taxonomists for standard genome sequencing and annotation.</title>
        <authorList>
            <consortium name="The Broad Institute Genomics Platform"/>
            <consortium name="The Broad Institute Genome Sequencing Center for Infectious Disease"/>
            <person name="Wu L."/>
            <person name="Ma J."/>
        </authorList>
    </citation>
    <scope>NUCLEOTIDE SEQUENCE [LARGE SCALE GENOMIC DNA]</scope>
    <source>
        <strain evidence="9">NBRC 112502</strain>
    </source>
</reference>
<comment type="caution">
    <text evidence="8">The sequence shown here is derived from an EMBL/GenBank/DDBJ whole genome shotgun (WGS) entry which is preliminary data.</text>
</comment>
<evidence type="ECO:0000256" key="2">
    <source>
        <dbReference type="ARBA" id="ARBA00022722"/>
    </source>
</evidence>
<dbReference type="Pfam" id="PF03755">
    <property type="entry name" value="YicC-like_N"/>
    <property type="match status" value="1"/>
</dbReference>
<keyword evidence="2" id="KW-0540">Nuclease</keyword>
<evidence type="ECO:0000256" key="1">
    <source>
        <dbReference type="ARBA" id="ARBA00001968"/>
    </source>
</evidence>
<evidence type="ECO:0000256" key="5">
    <source>
        <dbReference type="ARBA" id="ARBA00035648"/>
    </source>
</evidence>
<dbReference type="RefSeq" id="WP_284259735.1">
    <property type="nucleotide sequence ID" value="NZ_BSOS01000098.1"/>
</dbReference>
<dbReference type="InterPro" id="IPR005229">
    <property type="entry name" value="YicC/YloC-like"/>
</dbReference>
<dbReference type="Pfam" id="PF08340">
    <property type="entry name" value="YicC-like_C"/>
    <property type="match status" value="1"/>
</dbReference>
<evidence type="ECO:0000256" key="4">
    <source>
        <dbReference type="ARBA" id="ARBA00022801"/>
    </source>
</evidence>
<comment type="similarity">
    <text evidence="5">Belongs to the YicC/YloC family.</text>
</comment>
<organism evidence="8 9">
    <name type="scientific">Acidocella aquatica</name>
    <dbReference type="NCBI Taxonomy" id="1922313"/>
    <lineage>
        <taxon>Bacteria</taxon>
        <taxon>Pseudomonadati</taxon>
        <taxon>Pseudomonadota</taxon>
        <taxon>Alphaproteobacteria</taxon>
        <taxon>Acetobacterales</taxon>
        <taxon>Acidocellaceae</taxon>
        <taxon>Acidocella</taxon>
    </lineage>
</organism>
<dbReference type="PANTHER" id="PTHR30636:SF3">
    <property type="entry name" value="UPF0701 PROTEIN YICC"/>
    <property type="match status" value="1"/>
</dbReference>
<proteinExistence type="inferred from homology"/>
<keyword evidence="4" id="KW-0378">Hydrolase</keyword>
<dbReference type="NCBIfam" id="TIGR00255">
    <property type="entry name" value="YicC/YloC family endoribonuclease"/>
    <property type="match status" value="1"/>
</dbReference>
<dbReference type="InterPro" id="IPR013551">
    <property type="entry name" value="YicC-like_C"/>
</dbReference>
<keyword evidence="3" id="KW-0255">Endonuclease</keyword>
<evidence type="ECO:0008006" key="10">
    <source>
        <dbReference type="Google" id="ProtNLM"/>
    </source>
</evidence>
<evidence type="ECO:0000313" key="8">
    <source>
        <dbReference type="EMBL" id="GLR68875.1"/>
    </source>
</evidence>
<dbReference type="Proteomes" id="UP001156641">
    <property type="component" value="Unassembled WGS sequence"/>
</dbReference>
<dbReference type="InterPro" id="IPR013527">
    <property type="entry name" value="YicC-like_N"/>
</dbReference>
<accession>A0ABQ6A8R8</accession>
<evidence type="ECO:0000313" key="9">
    <source>
        <dbReference type="Proteomes" id="UP001156641"/>
    </source>
</evidence>
<sequence length="300" mass="31648">MNAKTSIASMTGFSRTHGQAGPVSWVWELRSVNGKGLDIKLRLPGGLDALEFPLRDLAAKRLKRGNVSGTLTLKRDAVSGMMPDLAVLERIKELAIDLADNIPGALPPRAELLLGLPGVMRSVSAQDDTEEEQAALAAAVQAGFAEALAQLAEAREGEGARLAGIAAALLGEIEALHAAAAVEAATQPALHKARLTAQLAEILGATPALPEERIAQEIALLTTKSDVREELDRLQAHIGAARALLAEGAGIGRKLDFLMQEFNREANTLCSKSTSLALTSIGLSLKAAIEQLREQVQNIE</sequence>
<comment type="cofactor">
    <cofactor evidence="1">
        <name>a divalent metal cation</name>
        <dbReference type="ChEBI" id="CHEBI:60240"/>
    </cofactor>
</comment>
<evidence type="ECO:0000259" key="7">
    <source>
        <dbReference type="Pfam" id="PF08340"/>
    </source>
</evidence>
<evidence type="ECO:0000259" key="6">
    <source>
        <dbReference type="Pfam" id="PF03755"/>
    </source>
</evidence>
<name>A0ABQ6A8R8_9PROT</name>
<feature type="domain" description="Endoribonuclease YicC-like N-terminal" evidence="6">
    <location>
        <begin position="7"/>
        <end position="163"/>
    </location>
</feature>
<gene>
    <name evidence="8" type="ORF">GCM10010909_35570</name>
</gene>
<evidence type="ECO:0000256" key="3">
    <source>
        <dbReference type="ARBA" id="ARBA00022759"/>
    </source>
</evidence>
<dbReference type="PANTHER" id="PTHR30636">
    <property type="entry name" value="UPF0701 PROTEIN YICC"/>
    <property type="match status" value="1"/>
</dbReference>
<dbReference type="EMBL" id="BSOS01000098">
    <property type="protein sequence ID" value="GLR68875.1"/>
    <property type="molecule type" value="Genomic_DNA"/>
</dbReference>